<organism evidence="6 7">
    <name type="scientific">Vanilla planifolia</name>
    <name type="common">Vanilla</name>
    <dbReference type="NCBI Taxonomy" id="51239"/>
    <lineage>
        <taxon>Eukaryota</taxon>
        <taxon>Viridiplantae</taxon>
        <taxon>Streptophyta</taxon>
        <taxon>Embryophyta</taxon>
        <taxon>Tracheophyta</taxon>
        <taxon>Spermatophyta</taxon>
        <taxon>Magnoliopsida</taxon>
        <taxon>Liliopsida</taxon>
        <taxon>Asparagales</taxon>
        <taxon>Orchidaceae</taxon>
        <taxon>Vanilloideae</taxon>
        <taxon>Vanilleae</taxon>
        <taxon>Vanilla</taxon>
    </lineage>
</organism>
<gene>
    <name evidence="6" type="ORF">HPP92_000475</name>
</gene>
<dbReference type="AlphaFoldDB" id="A0A835SAS5"/>
<feature type="compositionally biased region" description="Polar residues" evidence="5">
    <location>
        <begin position="374"/>
        <end position="383"/>
    </location>
</feature>
<dbReference type="PANTHER" id="PTHR13105">
    <property type="entry name" value="MYELOID LEUKEMIA FACTOR"/>
    <property type="match status" value="1"/>
</dbReference>
<evidence type="ECO:0000256" key="3">
    <source>
        <dbReference type="ARBA" id="ARBA00022490"/>
    </source>
</evidence>
<dbReference type="InterPro" id="IPR019376">
    <property type="entry name" value="Myeloid_leukemia_factor"/>
</dbReference>
<comment type="similarity">
    <text evidence="2">Belongs to the MLF family.</text>
</comment>
<proteinExistence type="inferred from homology"/>
<protein>
    <submittedName>
        <fullName evidence="6">Uncharacterized protein</fullName>
    </submittedName>
</protein>
<keyword evidence="3" id="KW-0963">Cytoplasm</keyword>
<comment type="subcellular location">
    <subcellularLocation>
        <location evidence="1">Cytoplasm</location>
    </subcellularLocation>
</comment>
<feature type="compositionally biased region" description="Basic and acidic residues" evidence="5">
    <location>
        <begin position="364"/>
        <end position="373"/>
    </location>
</feature>
<evidence type="ECO:0000256" key="4">
    <source>
        <dbReference type="ARBA" id="ARBA00022553"/>
    </source>
</evidence>
<feature type="region of interest" description="Disordered" evidence="5">
    <location>
        <begin position="360"/>
        <end position="383"/>
    </location>
</feature>
<evidence type="ECO:0000256" key="2">
    <source>
        <dbReference type="ARBA" id="ARBA00008332"/>
    </source>
</evidence>
<evidence type="ECO:0000256" key="1">
    <source>
        <dbReference type="ARBA" id="ARBA00004496"/>
    </source>
</evidence>
<name>A0A835SAS5_VANPL</name>
<evidence type="ECO:0000256" key="5">
    <source>
        <dbReference type="SAM" id="MobiDB-lite"/>
    </source>
</evidence>
<dbReference type="EMBL" id="JADCNM010000001">
    <property type="protein sequence ID" value="KAG0500403.1"/>
    <property type="molecule type" value="Genomic_DNA"/>
</dbReference>
<accession>A0A835SAS5</accession>
<dbReference type="Proteomes" id="UP000639772">
    <property type="component" value="Chromosome 1"/>
</dbReference>
<reference evidence="6 7" key="1">
    <citation type="journal article" date="2020" name="Nat. Food">
        <title>A phased Vanilla planifolia genome enables genetic improvement of flavour and production.</title>
        <authorList>
            <person name="Hasing T."/>
            <person name="Tang H."/>
            <person name="Brym M."/>
            <person name="Khazi F."/>
            <person name="Huang T."/>
            <person name="Chambers A.H."/>
        </authorList>
    </citation>
    <scope>NUCLEOTIDE SEQUENCE [LARGE SCALE GENOMIC DNA]</scope>
    <source>
        <tissue evidence="6">Leaf</tissue>
    </source>
</reference>
<evidence type="ECO:0000313" key="6">
    <source>
        <dbReference type="EMBL" id="KAG0500403.1"/>
    </source>
</evidence>
<dbReference type="OrthoDB" id="8707547at2759"/>
<dbReference type="GO" id="GO:0005737">
    <property type="term" value="C:cytoplasm"/>
    <property type="evidence" value="ECO:0007669"/>
    <property type="project" value="UniProtKB-SubCell"/>
</dbReference>
<dbReference type="Pfam" id="PF10248">
    <property type="entry name" value="Mlf1IP"/>
    <property type="match status" value="1"/>
</dbReference>
<comment type="caution">
    <text evidence="6">The sequence shown here is derived from an EMBL/GenBank/DDBJ whole genome shotgun (WGS) entry which is preliminary data.</text>
</comment>
<sequence length="400" mass="45509">MEEVYTKELLLSESDIKLREECLSDPFELRGKLAAAYGNGGARVKLRSKIKNKGKKTVLHINSSSLFFKQTHLKVQRFRSFGNARRLPGFFGDMDQFEDPIYMEPFFTNPLRNFVGPSIWENMLRGHSRQFDMDPFKDPIFMDPFSSNSLRNFMGSGIWENSMLRGHSRPFENANSSELVEHQSVDQHRTSKPFIREIPVDGEDIDVIVKENEADPKKIFNSRDEPYLQNAEEIRGFEEQSKHKNVEVSAGQPQANKCTFYSSTVTYGGINGAYYTASTTRRMGSDGVIMEESKEADTSSHRATHRLSRGINDKGHSLTRRLNSDGRVDQVQTLHNLNEDELPSFEAAWKERSGDGFLGFKPELGTRRDRHMESNSNAGGSSSRVIDIDFLPSTTEQIEI</sequence>
<evidence type="ECO:0000313" key="7">
    <source>
        <dbReference type="Proteomes" id="UP000639772"/>
    </source>
</evidence>
<keyword evidence="4" id="KW-0597">Phosphoprotein</keyword>